<accession>A0A2H9N1M8</accession>
<evidence type="ECO:0008006" key="3">
    <source>
        <dbReference type="Google" id="ProtNLM"/>
    </source>
</evidence>
<dbReference type="EMBL" id="PFHJ01000008">
    <property type="protein sequence ID" value="PIW91569.1"/>
    <property type="molecule type" value="Genomic_DNA"/>
</dbReference>
<gene>
    <name evidence="1" type="ORF">COZ90_00285</name>
</gene>
<dbReference type="Proteomes" id="UP000236840">
    <property type="component" value="Unassembled WGS sequence"/>
</dbReference>
<dbReference type="AlphaFoldDB" id="A0A2H9N1M8"/>
<organism evidence="1 2">
    <name type="scientific">Candidatus Nealsonbacteria bacterium CG_4_8_14_3_um_filter_37_36</name>
    <dbReference type="NCBI Taxonomy" id="1974688"/>
    <lineage>
        <taxon>Bacteria</taxon>
        <taxon>Candidatus Nealsoniibacteriota</taxon>
    </lineage>
</organism>
<proteinExistence type="predicted"/>
<reference evidence="2" key="1">
    <citation type="submission" date="2017-09" db="EMBL/GenBank/DDBJ databases">
        <title>Depth-based differentiation of microbial function through sediment-hosted aquifers and enrichment of novel symbionts in the deep terrestrial subsurface.</title>
        <authorList>
            <person name="Probst A.J."/>
            <person name="Ladd B."/>
            <person name="Jarett J.K."/>
            <person name="Geller-Mcgrath D.E."/>
            <person name="Sieber C.M.K."/>
            <person name="Emerson J.B."/>
            <person name="Anantharaman K."/>
            <person name="Thomas B.C."/>
            <person name="Malmstrom R."/>
            <person name="Stieglmeier M."/>
            <person name="Klingl A."/>
            <person name="Woyke T."/>
            <person name="Ryan C.M."/>
            <person name="Banfield J.F."/>
        </authorList>
    </citation>
    <scope>NUCLEOTIDE SEQUENCE [LARGE SCALE GENOMIC DNA]</scope>
</reference>
<dbReference type="SUPFAM" id="SSF69322">
    <property type="entry name" value="Tricorn protease domain 2"/>
    <property type="match status" value="1"/>
</dbReference>
<name>A0A2H9N1M8_9BACT</name>
<sequence>MTKKTRTVLFLIFLTLFLLITPLAIFYSQGYRIDIDSKRITQTGGLFLKVIPKQAEIYLNEKLTKKTDFFFGSALIENLLPRKYKIEIKKEGYHPWEKNLEIKEKEVVETKNIVLFSENINFEILSKNIENLWFSPDEKKMILKETENGNWVLKLYDLERNIKSRLIGEEDIYTNYIPPLHPPALAGPSGADLTGLEFSEDSKEIYLDIGMKEQEKKFSLKLDKVPPVLTEREMVITTENIITSQAFNGGLYYLDNFGNFFNDEEKLSEKPFPVKTETEYRLSVFPEKVFLREGKTLYLFNPDSKIFEKFFEGINDLKISPDLKKLVYFSDSEIWIFFVKEIANQPKRKAGEQLFLIRLSEKIGNCLWVNSDYLIFNAGNKIKIVEIDDRDRINIVDIAKHEGPEIFFSQNSKKIYILSNGNLYASEALF</sequence>
<protein>
    <recommendedName>
        <fullName evidence="3">PEGA domain-containing protein</fullName>
    </recommendedName>
</protein>
<comment type="caution">
    <text evidence="1">The sequence shown here is derived from an EMBL/GenBank/DDBJ whole genome shotgun (WGS) entry which is preliminary data.</text>
</comment>
<evidence type="ECO:0000313" key="2">
    <source>
        <dbReference type="Proteomes" id="UP000236840"/>
    </source>
</evidence>
<evidence type="ECO:0000313" key="1">
    <source>
        <dbReference type="EMBL" id="PIW91569.1"/>
    </source>
</evidence>